<dbReference type="AlphaFoldDB" id="A0A0R0A9T9"/>
<accession>A0A0R0A9T9</accession>
<keyword evidence="1" id="KW-0812">Transmembrane</keyword>
<evidence type="ECO:0000313" key="3">
    <source>
        <dbReference type="Proteomes" id="UP000051802"/>
    </source>
</evidence>
<dbReference type="Proteomes" id="UP000051802">
    <property type="component" value="Unassembled WGS sequence"/>
</dbReference>
<feature type="transmembrane region" description="Helical" evidence="1">
    <location>
        <begin position="56"/>
        <end position="74"/>
    </location>
</feature>
<reference evidence="2 3" key="1">
    <citation type="submission" date="2015-10" db="EMBL/GenBank/DDBJ databases">
        <title>Genome sequencing and analysis of members of genus Stenotrophomonas.</title>
        <authorList>
            <person name="Patil P.P."/>
            <person name="Midha S."/>
            <person name="Patil P.B."/>
        </authorList>
    </citation>
    <scope>NUCLEOTIDE SEQUENCE [LARGE SCALE GENOMIC DNA]</scope>
    <source>
        <strain evidence="2 3">JCM 16536</strain>
    </source>
</reference>
<keyword evidence="1" id="KW-1133">Transmembrane helix</keyword>
<comment type="caution">
    <text evidence="2">The sequence shown here is derived from an EMBL/GenBank/DDBJ whole genome shotgun (WGS) entry which is preliminary data.</text>
</comment>
<evidence type="ECO:0000313" key="2">
    <source>
        <dbReference type="EMBL" id="KRG41663.1"/>
    </source>
</evidence>
<proteinExistence type="predicted"/>
<protein>
    <submittedName>
        <fullName evidence="2">Uncharacterized protein</fullName>
    </submittedName>
</protein>
<sequence length="98" mass="10610">MAVAAVALVGWFTGRRWGPRLAMLQWAVQIPVLATGSFQYFLWFGLQLHLKIEVGSALLGVNIYALALLLWTAYLQQQVAGQAAAKRPGMPAVAKAEG</sequence>
<organism evidence="2 3">
    <name type="scientific">Stenotrophomonas panacihumi</name>
    <dbReference type="NCBI Taxonomy" id="676599"/>
    <lineage>
        <taxon>Bacteria</taxon>
        <taxon>Pseudomonadati</taxon>
        <taxon>Pseudomonadota</taxon>
        <taxon>Gammaproteobacteria</taxon>
        <taxon>Lysobacterales</taxon>
        <taxon>Lysobacteraceae</taxon>
        <taxon>Stenotrophomonas</taxon>
    </lineage>
</organism>
<keyword evidence="3" id="KW-1185">Reference proteome</keyword>
<gene>
    <name evidence="2" type="ORF">ARC20_01250</name>
</gene>
<dbReference type="EMBL" id="LLXU01000087">
    <property type="protein sequence ID" value="KRG41663.1"/>
    <property type="molecule type" value="Genomic_DNA"/>
</dbReference>
<keyword evidence="1" id="KW-0472">Membrane</keyword>
<name>A0A0R0A9T9_9GAMM</name>
<evidence type="ECO:0000256" key="1">
    <source>
        <dbReference type="SAM" id="Phobius"/>
    </source>
</evidence>
<dbReference type="STRING" id="676599.ARC20_01250"/>
<feature type="transmembrane region" description="Helical" evidence="1">
    <location>
        <begin position="26"/>
        <end position="44"/>
    </location>
</feature>